<proteinExistence type="predicted"/>
<name>A0A919CQA2_9PROT</name>
<dbReference type="RefSeq" id="WP_189990952.1">
    <property type="nucleotide sequence ID" value="NZ_BMZS01000006.1"/>
</dbReference>
<comment type="caution">
    <text evidence="1">The sequence shown here is derived from an EMBL/GenBank/DDBJ whole genome shotgun (WGS) entry which is preliminary data.</text>
</comment>
<gene>
    <name evidence="1" type="ORF">GCM10017083_29890</name>
</gene>
<evidence type="ECO:0000313" key="1">
    <source>
        <dbReference type="EMBL" id="GHD53334.1"/>
    </source>
</evidence>
<dbReference type="Gene3D" id="3.90.1140.10">
    <property type="entry name" value="Cyclic phosphodiesterase"/>
    <property type="match status" value="1"/>
</dbReference>
<dbReference type="Proteomes" id="UP000630353">
    <property type="component" value="Unassembled WGS sequence"/>
</dbReference>
<reference evidence="1" key="1">
    <citation type="journal article" date="2014" name="Int. J. Syst. Evol. Microbiol.">
        <title>Complete genome sequence of Corynebacterium casei LMG S-19264T (=DSM 44701T), isolated from a smear-ripened cheese.</title>
        <authorList>
            <consortium name="US DOE Joint Genome Institute (JGI-PGF)"/>
            <person name="Walter F."/>
            <person name="Albersmeier A."/>
            <person name="Kalinowski J."/>
            <person name="Ruckert C."/>
        </authorList>
    </citation>
    <scope>NUCLEOTIDE SEQUENCE</scope>
    <source>
        <strain evidence="1">KCTC 42651</strain>
    </source>
</reference>
<organism evidence="1 2">
    <name type="scientific">Thalassobaculum fulvum</name>
    <dbReference type="NCBI Taxonomy" id="1633335"/>
    <lineage>
        <taxon>Bacteria</taxon>
        <taxon>Pseudomonadati</taxon>
        <taxon>Pseudomonadota</taxon>
        <taxon>Alphaproteobacteria</taxon>
        <taxon>Rhodospirillales</taxon>
        <taxon>Thalassobaculaceae</taxon>
        <taxon>Thalassobaculum</taxon>
    </lineage>
</organism>
<evidence type="ECO:0000313" key="2">
    <source>
        <dbReference type="Proteomes" id="UP000630353"/>
    </source>
</evidence>
<sequence length="206" mass="22211">MPAGRPPTRELPFGAACYAVNLQIRPPDATRAALVDLRARMAAATGLAMHFAPAETLHLTVFSIVYVRAVYPTPPETVWASLEHPVRAALEATARDTAPFTLAFDRAGLRGDAVIVQAEPDPRLEAIRDRVEFAIAGIAPVFRATTTHATVARLAEPVAEPSVAPLGTWLDGPALTWPIDELRLVLETRYPALEETLLGRYSLAGT</sequence>
<reference evidence="1" key="2">
    <citation type="submission" date="2020-09" db="EMBL/GenBank/DDBJ databases">
        <authorList>
            <person name="Sun Q."/>
            <person name="Kim S."/>
        </authorList>
    </citation>
    <scope>NUCLEOTIDE SEQUENCE</scope>
    <source>
        <strain evidence="1">KCTC 42651</strain>
    </source>
</reference>
<evidence type="ECO:0008006" key="3">
    <source>
        <dbReference type="Google" id="ProtNLM"/>
    </source>
</evidence>
<accession>A0A919CQA2</accession>
<dbReference type="Pfam" id="PF13563">
    <property type="entry name" value="2_5_RNA_ligase2"/>
    <property type="match status" value="1"/>
</dbReference>
<dbReference type="SUPFAM" id="SSF55144">
    <property type="entry name" value="LigT-like"/>
    <property type="match status" value="1"/>
</dbReference>
<dbReference type="EMBL" id="BMZS01000006">
    <property type="protein sequence ID" value="GHD53334.1"/>
    <property type="molecule type" value="Genomic_DNA"/>
</dbReference>
<dbReference type="AlphaFoldDB" id="A0A919CQA2"/>
<protein>
    <recommendedName>
        <fullName evidence="3">2'-5' RNA ligase</fullName>
    </recommendedName>
</protein>
<keyword evidence="2" id="KW-1185">Reference proteome</keyword>
<dbReference type="InterPro" id="IPR009097">
    <property type="entry name" value="Cyclic_Pdiesterase"/>
</dbReference>